<dbReference type="PRINTS" id="PR01438">
    <property type="entry name" value="UNVRSLSTRESS"/>
</dbReference>
<comment type="caution">
    <text evidence="3">The sequence shown here is derived from an EMBL/GenBank/DDBJ whole genome shotgun (WGS) entry which is preliminary data.</text>
</comment>
<dbReference type="InterPro" id="IPR006016">
    <property type="entry name" value="UspA"/>
</dbReference>
<proteinExistence type="inferred from homology"/>
<dbReference type="STRING" id="1193182.BN11_650027"/>
<dbReference type="InterPro" id="IPR014729">
    <property type="entry name" value="Rossmann-like_a/b/a_fold"/>
</dbReference>
<dbReference type="EMBL" id="CAJA01000491">
    <property type="protein sequence ID" value="CCH75354.1"/>
    <property type="molecule type" value="Genomic_DNA"/>
</dbReference>
<organism evidence="3 4">
    <name type="scientific">Nostocoides australiense Ben110</name>
    <dbReference type="NCBI Taxonomy" id="1193182"/>
    <lineage>
        <taxon>Bacteria</taxon>
        <taxon>Bacillati</taxon>
        <taxon>Actinomycetota</taxon>
        <taxon>Actinomycetes</taxon>
        <taxon>Micrococcales</taxon>
        <taxon>Intrasporangiaceae</taxon>
        <taxon>Nostocoides</taxon>
    </lineage>
</organism>
<dbReference type="Pfam" id="PF00582">
    <property type="entry name" value="Usp"/>
    <property type="match status" value="2"/>
</dbReference>
<evidence type="ECO:0000313" key="3">
    <source>
        <dbReference type="EMBL" id="CCH75354.1"/>
    </source>
</evidence>
<sequence length="197" mass="20406">MTPTSSSRARRGHGHLTSVLLGSTAYAVAAHAHCPVVVVRVPPRGPTRPVRPDADHPVVVGVDDLAPSGAALEAAAEVAERSGAPLRVVRALEYHAFIPTIASDGATVAEYDEALRHEAHTMVADAAAKVREKHPDLVIEEATLDGAPAFVLGRESHKAGLVVVGSRGRGGFAGLLLGSNSHALLHEAACPVMVVRS</sequence>
<dbReference type="RefSeq" id="WP_162213310.1">
    <property type="nucleotide sequence ID" value="NZ_HG764815.1"/>
</dbReference>
<evidence type="ECO:0000256" key="1">
    <source>
        <dbReference type="ARBA" id="ARBA00008791"/>
    </source>
</evidence>
<gene>
    <name evidence="3" type="ORF">BN11_650027</name>
</gene>
<dbReference type="InterPro" id="IPR006015">
    <property type="entry name" value="Universal_stress_UspA"/>
</dbReference>
<evidence type="ECO:0000313" key="4">
    <source>
        <dbReference type="Proteomes" id="UP000035763"/>
    </source>
</evidence>
<evidence type="ECO:0000259" key="2">
    <source>
        <dbReference type="Pfam" id="PF00582"/>
    </source>
</evidence>
<dbReference type="Proteomes" id="UP000035763">
    <property type="component" value="Unassembled WGS sequence"/>
</dbReference>
<dbReference type="AlphaFoldDB" id="W6K4P1"/>
<keyword evidence="4" id="KW-1185">Reference proteome</keyword>
<reference evidence="3 4" key="1">
    <citation type="journal article" date="2013" name="ISME J.">
        <title>A metabolic model for members of the genus Tetrasphaera involved in enhanced biological phosphorus removal.</title>
        <authorList>
            <person name="Kristiansen R."/>
            <person name="Nguyen H.T.T."/>
            <person name="Saunders A.M."/>
            <person name="Nielsen J.L."/>
            <person name="Wimmer R."/>
            <person name="Le V.Q."/>
            <person name="McIlroy S.J."/>
            <person name="Petrovski S."/>
            <person name="Seviour R.J."/>
            <person name="Calteau A."/>
            <person name="Nielsen K.L."/>
            <person name="Nielsen P.H."/>
        </authorList>
    </citation>
    <scope>NUCLEOTIDE SEQUENCE [LARGE SCALE GENOMIC DNA]</scope>
    <source>
        <strain evidence="3 4">Ben110</strain>
    </source>
</reference>
<accession>W6K4P1</accession>
<name>W6K4P1_9MICO</name>
<comment type="similarity">
    <text evidence="1">Belongs to the universal stress protein A family.</text>
</comment>
<dbReference type="Gene3D" id="3.40.50.620">
    <property type="entry name" value="HUPs"/>
    <property type="match status" value="2"/>
</dbReference>
<dbReference type="SUPFAM" id="SSF52402">
    <property type="entry name" value="Adenine nucleotide alpha hydrolases-like"/>
    <property type="match status" value="2"/>
</dbReference>
<dbReference type="PANTHER" id="PTHR46268:SF6">
    <property type="entry name" value="UNIVERSAL STRESS PROTEIN UP12"/>
    <property type="match status" value="1"/>
</dbReference>
<feature type="domain" description="UspA" evidence="2">
    <location>
        <begin position="57"/>
        <end position="196"/>
    </location>
</feature>
<dbReference type="PANTHER" id="PTHR46268">
    <property type="entry name" value="STRESS RESPONSE PROTEIN NHAX"/>
    <property type="match status" value="1"/>
</dbReference>
<feature type="domain" description="UspA" evidence="2">
    <location>
        <begin position="10"/>
        <end position="40"/>
    </location>
</feature>
<protein>
    <submittedName>
        <fullName evidence="3">UspA domain-containing protein</fullName>
    </submittedName>
</protein>